<proteinExistence type="predicted"/>
<gene>
    <name evidence="2" type="ORF">DILT_LOCUS18597</name>
</gene>
<protein>
    <recommendedName>
        <fullName evidence="1">Helix-turn-helix domain-containing protein</fullName>
    </recommendedName>
</protein>
<feature type="domain" description="Helix-turn-helix" evidence="1">
    <location>
        <begin position="152"/>
        <end position="189"/>
    </location>
</feature>
<dbReference type="PANTHER" id="PTHR21301">
    <property type="entry name" value="REVERSE TRANSCRIPTASE"/>
    <property type="match status" value="1"/>
</dbReference>
<name>A0A3P7PFE1_DIBLA</name>
<evidence type="ECO:0000313" key="3">
    <source>
        <dbReference type="Proteomes" id="UP000281553"/>
    </source>
</evidence>
<dbReference type="Proteomes" id="UP000281553">
    <property type="component" value="Unassembled WGS sequence"/>
</dbReference>
<dbReference type="EMBL" id="UYRU01102031">
    <property type="protein sequence ID" value="VDN41631.1"/>
    <property type="molecule type" value="Genomic_DNA"/>
</dbReference>
<dbReference type="OrthoDB" id="10018421at2759"/>
<accession>A0A3P7PFE1</accession>
<dbReference type="Pfam" id="PF26215">
    <property type="entry name" value="HTH_animal"/>
    <property type="match status" value="1"/>
</dbReference>
<dbReference type="PANTHER" id="PTHR21301:SF11">
    <property type="entry name" value="GIY-YIG DOMAIN-CONTAINING PROTEIN"/>
    <property type="match status" value="1"/>
</dbReference>
<reference evidence="2 3" key="1">
    <citation type="submission" date="2018-11" db="EMBL/GenBank/DDBJ databases">
        <authorList>
            <consortium name="Pathogen Informatics"/>
        </authorList>
    </citation>
    <scope>NUCLEOTIDE SEQUENCE [LARGE SCALE GENOMIC DNA]</scope>
</reference>
<dbReference type="InterPro" id="IPR058912">
    <property type="entry name" value="HTH_animal"/>
</dbReference>
<keyword evidence="3" id="KW-1185">Reference proteome</keyword>
<evidence type="ECO:0000313" key="2">
    <source>
        <dbReference type="EMBL" id="VDN41631.1"/>
    </source>
</evidence>
<sequence length="206" mass="23882">MQDLTVTSATATKYRMGRRTVIQLSPSSSLFSSTSVKTTLLLPPKVPLLRFPHGTRPIDHSGRCDRATVAERRNATDKPKFWARYVDDTFIAIERDQVLTFMERLNSVFRDIQLTMKEEENNQLTFLDVLVCHKDCGCLKTKAFRKVTNSMQVLNNNSNHLVSHKRSCVRTFYQRVETHCSEPEDKIAKVQFHTFIFDEAEILRKR</sequence>
<evidence type="ECO:0000259" key="1">
    <source>
        <dbReference type="Pfam" id="PF26215"/>
    </source>
</evidence>
<organism evidence="2 3">
    <name type="scientific">Dibothriocephalus latus</name>
    <name type="common">Fish tapeworm</name>
    <name type="synonym">Diphyllobothrium latum</name>
    <dbReference type="NCBI Taxonomy" id="60516"/>
    <lineage>
        <taxon>Eukaryota</taxon>
        <taxon>Metazoa</taxon>
        <taxon>Spiralia</taxon>
        <taxon>Lophotrochozoa</taxon>
        <taxon>Platyhelminthes</taxon>
        <taxon>Cestoda</taxon>
        <taxon>Eucestoda</taxon>
        <taxon>Diphyllobothriidea</taxon>
        <taxon>Diphyllobothriidae</taxon>
        <taxon>Dibothriocephalus</taxon>
    </lineage>
</organism>
<dbReference type="AlphaFoldDB" id="A0A3P7PFE1"/>